<evidence type="ECO:0000313" key="2">
    <source>
        <dbReference type="EMBL" id="MCO6408035.1"/>
    </source>
</evidence>
<feature type="transmembrane region" description="Helical" evidence="1">
    <location>
        <begin position="49"/>
        <end position="72"/>
    </location>
</feature>
<dbReference type="Proteomes" id="UP001320715">
    <property type="component" value="Unassembled WGS sequence"/>
</dbReference>
<organism evidence="2 3">
    <name type="scientific">Hoeflea alexandrii</name>
    <dbReference type="NCBI Taxonomy" id="288436"/>
    <lineage>
        <taxon>Bacteria</taxon>
        <taxon>Pseudomonadati</taxon>
        <taxon>Pseudomonadota</taxon>
        <taxon>Alphaproteobacteria</taxon>
        <taxon>Hyphomicrobiales</taxon>
        <taxon>Rhizobiaceae</taxon>
        <taxon>Hoeflea</taxon>
    </lineage>
</organism>
<proteinExistence type="predicted"/>
<evidence type="ECO:0000256" key="1">
    <source>
        <dbReference type="SAM" id="Phobius"/>
    </source>
</evidence>
<feature type="transmembrane region" description="Helical" evidence="1">
    <location>
        <begin position="100"/>
        <end position="124"/>
    </location>
</feature>
<accession>A0ABT1CR63</accession>
<sequence length="125" mass="13900">MAILPKEALEYQRALFELPRFLFTGITIFTTAASFLIRSIDEDASMSGFLYTMYIIGIALTLLAFAFGYAVISGTVESMRSSNSSDEAEVSVDRILRNEYYWLSWSGGGALVFWVILIIGIVFLG</sequence>
<keyword evidence="1" id="KW-0812">Transmembrane</keyword>
<dbReference type="RefSeq" id="WP_252915273.1">
    <property type="nucleotide sequence ID" value="NZ_JAAAML010000001.1"/>
</dbReference>
<keyword evidence="1" id="KW-0472">Membrane</keyword>
<gene>
    <name evidence="2" type="ORF">GTW23_07585</name>
</gene>
<feature type="transmembrane region" description="Helical" evidence="1">
    <location>
        <begin position="20"/>
        <end position="37"/>
    </location>
</feature>
<evidence type="ECO:0000313" key="3">
    <source>
        <dbReference type="Proteomes" id="UP001320715"/>
    </source>
</evidence>
<keyword evidence="1" id="KW-1133">Transmembrane helix</keyword>
<name>A0ABT1CR63_9HYPH</name>
<keyword evidence="3" id="KW-1185">Reference proteome</keyword>
<dbReference type="EMBL" id="JAAAML010000001">
    <property type="protein sequence ID" value="MCO6408035.1"/>
    <property type="molecule type" value="Genomic_DNA"/>
</dbReference>
<protein>
    <submittedName>
        <fullName evidence="2">Uncharacterized protein</fullName>
    </submittedName>
</protein>
<comment type="caution">
    <text evidence="2">The sequence shown here is derived from an EMBL/GenBank/DDBJ whole genome shotgun (WGS) entry which is preliminary data.</text>
</comment>
<reference evidence="2 3" key="1">
    <citation type="submission" date="2020-01" db="EMBL/GenBank/DDBJ databases">
        <title>Genomes of bacteria type strains.</title>
        <authorList>
            <person name="Chen J."/>
            <person name="Zhu S."/>
            <person name="Yang J."/>
        </authorList>
    </citation>
    <scope>NUCLEOTIDE SEQUENCE [LARGE SCALE GENOMIC DNA]</scope>
    <source>
        <strain evidence="2 3">DSM 16655</strain>
    </source>
</reference>